<accession>A0A7J9UUZ8</accession>
<proteinExistence type="predicted"/>
<feature type="non-terminal residue" evidence="2">
    <location>
        <position position="1"/>
    </location>
</feature>
<protein>
    <submittedName>
        <fullName evidence="2">MBL fold metallo-hydrolase</fullName>
    </submittedName>
</protein>
<dbReference type="PANTHER" id="PTHR23131:SF4">
    <property type="entry name" value="METALLO-BETA-LACTAMASE SUPERFAMILY POTEIN"/>
    <property type="match status" value="1"/>
</dbReference>
<evidence type="ECO:0000259" key="1">
    <source>
        <dbReference type="SMART" id="SM00849"/>
    </source>
</evidence>
<feature type="domain" description="Metallo-beta-lactamase" evidence="1">
    <location>
        <begin position="1"/>
        <end position="203"/>
    </location>
</feature>
<dbReference type="Gene3D" id="3.60.15.10">
    <property type="entry name" value="Ribonuclease Z/Hydroxyacylglutathione hydrolase-like"/>
    <property type="match status" value="1"/>
</dbReference>
<dbReference type="InterPro" id="IPR036866">
    <property type="entry name" value="RibonucZ/Hydroxyglut_hydro"/>
</dbReference>
<dbReference type="InterPro" id="IPR001279">
    <property type="entry name" value="Metallo-B-lactamas"/>
</dbReference>
<keyword evidence="2" id="KW-0378">Hydrolase</keyword>
<dbReference type="AlphaFoldDB" id="A0A7J9UUZ8"/>
<dbReference type="Proteomes" id="UP000429644">
    <property type="component" value="Unassembled WGS sequence"/>
</dbReference>
<dbReference type="SUPFAM" id="SSF56281">
    <property type="entry name" value="Metallo-hydrolase/oxidoreductase"/>
    <property type="match status" value="1"/>
</dbReference>
<evidence type="ECO:0000313" key="2">
    <source>
        <dbReference type="EMBL" id="MPV88436.1"/>
    </source>
</evidence>
<dbReference type="InterPro" id="IPR036388">
    <property type="entry name" value="WH-like_DNA-bd_sf"/>
</dbReference>
<name>A0A7J9UUZ8_9MICO</name>
<dbReference type="GO" id="GO:0016787">
    <property type="term" value="F:hydrolase activity"/>
    <property type="evidence" value="ECO:0007669"/>
    <property type="project" value="UniProtKB-KW"/>
</dbReference>
<organism evidence="2 3">
    <name type="scientific">Georgenia ruanii</name>
    <dbReference type="NCBI Taxonomy" id="348442"/>
    <lineage>
        <taxon>Bacteria</taxon>
        <taxon>Bacillati</taxon>
        <taxon>Actinomycetota</taxon>
        <taxon>Actinomycetes</taxon>
        <taxon>Micrococcales</taxon>
        <taxon>Bogoriellaceae</taxon>
        <taxon>Georgenia</taxon>
    </lineage>
</organism>
<dbReference type="EMBL" id="WHPD01001556">
    <property type="protein sequence ID" value="MPV88436.1"/>
    <property type="molecule type" value="Genomic_DNA"/>
</dbReference>
<keyword evidence="3" id="KW-1185">Reference proteome</keyword>
<dbReference type="Pfam" id="PF00753">
    <property type="entry name" value="Lactamase_B"/>
    <property type="match status" value="1"/>
</dbReference>
<evidence type="ECO:0000313" key="3">
    <source>
        <dbReference type="Proteomes" id="UP000429644"/>
    </source>
</evidence>
<gene>
    <name evidence="2" type="ORF">GB882_07135</name>
</gene>
<dbReference type="PANTHER" id="PTHR23131">
    <property type="entry name" value="ENDORIBONUCLEASE LACTB2"/>
    <property type="match status" value="1"/>
</dbReference>
<dbReference type="Gene3D" id="1.10.10.10">
    <property type="entry name" value="Winged helix-like DNA-binding domain superfamily/Winged helix DNA-binding domain"/>
    <property type="match status" value="1"/>
</dbReference>
<dbReference type="SMART" id="SM00849">
    <property type="entry name" value="Lactamase_B"/>
    <property type="match status" value="1"/>
</dbReference>
<reference evidence="2 3" key="1">
    <citation type="submission" date="2019-10" db="EMBL/GenBank/DDBJ databases">
        <title>Georgenia wutianyii sp. nov. and Georgenia yuyongxinii sp. nov. isolated from plateau pika (Ochotona curzoniae) in the Qinghai-Tibet plateau of China.</title>
        <authorList>
            <person name="Tian Z."/>
        </authorList>
    </citation>
    <scope>NUCLEOTIDE SEQUENCE [LARGE SCALE GENOMIC DNA]</scope>
    <source>
        <strain evidence="2 3">JCM 15130</strain>
    </source>
</reference>
<dbReference type="InterPro" id="IPR050662">
    <property type="entry name" value="Sec-metab_biosynth-thioest"/>
</dbReference>
<comment type="caution">
    <text evidence="2">The sequence shown here is derived from an EMBL/GenBank/DDBJ whole genome shotgun (WGS) entry which is preliminary data.</text>
</comment>
<sequence>VYAIADGDGVCLVDGGWAVDGAIDQLAESLATIGQSLRSVTRVLVTHMHLDHYTLAVALRRSHGTPIVLGEGERASVDALIADERPQHERDLRAWGVVQPPARAGFPPHEGRYEPPDVWLDGPTDVTLADRVLHAIPTPGHTTGHLVFADVAGGMLFSGDHVLPHITPSIGLQNVRSPYPLEEYLASLRLMLDLPDLAVLPAHGPVGHSLHERSRQLLAHHEQRLVECAASVGAGASTAFETAEAMRWTRRGHHLSELDGLAQTLAVGETAAHLEVLARRGELDRAEVDGVVRYTVASVVAATPVL</sequence>